<proteinExistence type="predicted"/>
<sequence>MTTSQTKLIGDSCTEVKKQKEIIKILRATEYSRKKGVFKDNAEHYADAFQFLVDNYPSFLREITVLEYCRVERGMYTVLGIIHQDGWKPFG</sequence>
<reference evidence="1 2" key="1">
    <citation type="journal article" date="2019" name="Sci. Rep.">
        <title>Orb-weaving spider Araneus ventricosus genome elucidates the spidroin gene catalogue.</title>
        <authorList>
            <person name="Kono N."/>
            <person name="Nakamura H."/>
            <person name="Ohtoshi R."/>
            <person name="Moran D.A.P."/>
            <person name="Shinohara A."/>
            <person name="Yoshida Y."/>
            <person name="Fujiwara M."/>
            <person name="Mori M."/>
            <person name="Tomita M."/>
            <person name="Arakawa K."/>
        </authorList>
    </citation>
    <scope>NUCLEOTIDE SEQUENCE [LARGE SCALE GENOMIC DNA]</scope>
</reference>
<keyword evidence="2" id="KW-1185">Reference proteome</keyword>
<accession>A0A4Y2KTT0</accession>
<protein>
    <submittedName>
        <fullName evidence="1">Uncharacterized protein</fullName>
    </submittedName>
</protein>
<evidence type="ECO:0000313" key="1">
    <source>
        <dbReference type="EMBL" id="GBN05934.1"/>
    </source>
</evidence>
<comment type="caution">
    <text evidence="1">The sequence shown here is derived from an EMBL/GenBank/DDBJ whole genome shotgun (WGS) entry which is preliminary data.</text>
</comment>
<dbReference type="EMBL" id="BGPR01005015">
    <property type="protein sequence ID" value="GBN05934.1"/>
    <property type="molecule type" value="Genomic_DNA"/>
</dbReference>
<organism evidence="1 2">
    <name type="scientific">Araneus ventricosus</name>
    <name type="common">Orbweaver spider</name>
    <name type="synonym">Epeira ventricosa</name>
    <dbReference type="NCBI Taxonomy" id="182803"/>
    <lineage>
        <taxon>Eukaryota</taxon>
        <taxon>Metazoa</taxon>
        <taxon>Ecdysozoa</taxon>
        <taxon>Arthropoda</taxon>
        <taxon>Chelicerata</taxon>
        <taxon>Arachnida</taxon>
        <taxon>Araneae</taxon>
        <taxon>Araneomorphae</taxon>
        <taxon>Entelegynae</taxon>
        <taxon>Araneoidea</taxon>
        <taxon>Araneidae</taxon>
        <taxon>Araneus</taxon>
    </lineage>
</organism>
<evidence type="ECO:0000313" key="2">
    <source>
        <dbReference type="Proteomes" id="UP000499080"/>
    </source>
</evidence>
<dbReference type="AlphaFoldDB" id="A0A4Y2KTT0"/>
<gene>
    <name evidence="1" type="ORF">AVEN_205980_1</name>
</gene>
<dbReference type="Proteomes" id="UP000499080">
    <property type="component" value="Unassembled WGS sequence"/>
</dbReference>
<name>A0A4Y2KTT0_ARAVE</name>